<organism evidence="2 3">
    <name type="scientific">Liparis tanakae</name>
    <name type="common">Tanaka's snailfish</name>
    <dbReference type="NCBI Taxonomy" id="230148"/>
    <lineage>
        <taxon>Eukaryota</taxon>
        <taxon>Metazoa</taxon>
        <taxon>Chordata</taxon>
        <taxon>Craniata</taxon>
        <taxon>Vertebrata</taxon>
        <taxon>Euteleostomi</taxon>
        <taxon>Actinopterygii</taxon>
        <taxon>Neopterygii</taxon>
        <taxon>Teleostei</taxon>
        <taxon>Neoteleostei</taxon>
        <taxon>Acanthomorphata</taxon>
        <taxon>Eupercaria</taxon>
        <taxon>Perciformes</taxon>
        <taxon>Cottioidei</taxon>
        <taxon>Cottales</taxon>
        <taxon>Liparidae</taxon>
        <taxon>Liparis</taxon>
    </lineage>
</organism>
<dbReference type="Proteomes" id="UP000314294">
    <property type="component" value="Unassembled WGS sequence"/>
</dbReference>
<sequence length="392" mass="45391">MEFVKLLQPAQDLDRADARKIQDLMTQLEQSSKRHTHLLIKNVKYSEELKSQKELIKDLQNKNTAFEKTFRDQGVGTEDSEELKVLISQMQETIQSITEKAASSTGKITNLKLKLQESESRKLDLVKKNDKLCDQVECQIQLLKQNNHVWQNRYDIVQRAIKDLNVQHEVNVSQLEDKIQSLTPKVPNRADKPELISPSNQAWQNKCNALEEKSVRDLAVQEKKLETLNVEHQVLLTQSNQAWQNKCNALEEKCVRDLDVQEKKLETLNVEHQVLLSIRNQAWQNMCNSLEEKGVRNLAIQEEKSETLKVKHQVLVCQLEEEIQSLTERCASSNDEIIQVRYENVLLEDICLNQKKKNLGTFGRKMQDRETELEKMKQKMLATRVTPSADGL</sequence>
<dbReference type="OrthoDB" id="8965140at2759"/>
<comment type="caution">
    <text evidence="2">The sequence shown here is derived from an EMBL/GenBank/DDBJ whole genome shotgun (WGS) entry which is preliminary data.</text>
</comment>
<dbReference type="AlphaFoldDB" id="A0A4Z2I8D3"/>
<proteinExistence type="predicted"/>
<keyword evidence="3" id="KW-1185">Reference proteome</keyword>
<accession>A0A4Z2I8D3</accession>
<keyword evidence="1" id="KW-0175">Coiled coil</keyword>
<evidence type="ECO:0000313" key="2">
    <source>
        <dbReference type="EMBL" id="TNN73614.1"/>
    </source>
</evidence>
<gene>
    <name evidence="2" type="ORF">EYF80_016209</name>
</gene>
<feature type="coiled-coil region" evidence="1">
    <location>
        <begin position="42"/>
        <end position="153"/>
    </location>
</feature>
<evidence type="ECO:0000313" key="3">
    <source>
        <dbReference type="Proteomes" id="UP000314294"/>
    </source>
</evidence>
<dbReference type="EMBL" id="SRLO01000123">
    <property type="protein sequence ID" value="TNN73614.1"/>
    <property type="molecule type" value="Genomic_DNA"/>
</dbReference>
<protein>
    <submittedName>
        <fullName evidence="2">Uncharacterized protein</fullName>
    </submittedName>
</protein>
<reference evidence="2 3" key="1">
    <citation type="submission" date="2019-03" db="EMBL/GenBank/DDBJ databases">
        <title>First draft genome of Liparis tanakae, snailfish: a comprehensive survey of snailfish specific genes.</title>
        <authorList>
            <person name="Kim W."/>
            <person name="Song I."/>
            <person name="Jeong J.-H."/>
            <person name="Kim D."/>
            <person name="Kim S."/>
            <person name="Ryu S."/>
            <person name="Song J.Y."/>
            <person name="Lee S.K."/>
        </authorList>
    </citation>
    <scope>NUCLEOTIDE SEQUENCE [LARGE SCALE GENOMIC DNA]</scope>
    <source>
        <tissue evidence="2">Muscle</tissue>
    </source>
</reference>
<name>A0A4Z2I8D3_9TELE</name>
<evidence type="ECO:0000256" key="1">
    <source>
        <dbReference type="SAM" id="Coils"/>
    </source>
</evidence>